<dbReference type="InterPro" id="IPR001789">
    <property type="entry name" value="Sig_transdc_resp-reg_receiver"/>
</dbReference>
<reference evidence="7" key="1">
    <citation type="submission" date="2020-07" db="EMBL/GenBank/DDBJ databases">
        <title>Complete genome sequencing of Clostridia bacterium strain 12CBH8.</title>
        <authorList>
            <person name="Sakamoto M."/>
            <person name="Murakami T."/>
            <person name="Mori H."/>
        </authorList>
    </citation>
    <scope>NUCLEOTIDE SEQUENCE [LARGE SCALE GENOMIC DNA]</scope>
    <source>
        <strain evidence="7">12CBH8</strain>
    </source>
</reference>
<dbReference type="GO" id="GO:0000160">
    <property type="term" value="P:phosphorelay signal transduction system"/>
    <property type="evidence" value="ECO:0007669"/>
    <property type="project" value="InterPro"/>
</dbReference>
<dbReference type="Gene3D" id="3.40.50.2300">
    <property type="match status" value="1"/>
</dbReference>
<evidence type="ECO:0000313" key="6">
    <source>
        <dbReference type="EMBL" id="BCI60699.1"/>
    </source>
</evidence>
<name>A0A7I8D5H2_9FIRM</name>
<evidence type="ECO:0000259" key="5">
    <source>
        <dbReference type="PROSITE" id="PS50110"/>
    </source>
</evidence>
<sequence>MRILAVDDEPFPLQELCDAIQEADPEGECVAFTLPSKALEFVKTNPIDAAFLDVELGSMNGIILAKKLKDIQPDAAVVFVTGYQQYAVDAFQVRASGYLLKPAAAEDVTKELEYIRSWKKGGPTEQRREPEKVTVKTFGGFDVFIGEKPLIFKRMKSKELFAYLVDRRGNSVTTREACGILFEDDAYDENQSGYFRSLVSDLRKTLGDAGVGDILIRSRNSLAIDPDKLDCDAYRFLQGDPVAVNSYHRDYMICYSWSEFSVGLFEPEL</sequence>
<dbReference type="PROSITE" id="PS50110">
    <property type="entry name" value="RESPONSE_REGULATORY"/>
    <property type="match status" value="1"/>
</dbReference>
<protein>
    <recommendedName>
        <fullName evidence="1">Stage 0 sporulation protein A homolog</fullName>
    </recommendedName>
</protein>
<dbReference type="InterPro" id="IPR036388">
    <property type="entry name" value="WH-like_DNA-bd_sf"/>
</dbReference>
<feature type="modified residue" description="4-aspartylphosphate" evidence="4">
    <location>
        <position position="53"/>
    </location>
</feature>
<dbReference type="SMART" id="SM00448">
    <property type="entry name" value="REC"/>
    <property type="match status" value="1"/>
</dbReference>
<keyword evidence="4" id="KW-0597">Phosphoprotein</keyword>
<organism evidence="6 7">
    <name type="scientific">Solibaculum mannosilyticum</name>
    <dbReference type="NCBI Taxonomy" id="2780922"/>
    <lineage>
        <taxon>Bacteria</taxon>
        <taxon>Bacillati</taxon>
        <taxon>Bacillota</taxon>
        <taxon>Clostridia</taxon>
        <taxon>Eubacteriales</taxon>
        <taxon>Oscillospiraceae</taxon>
        <taxon>Solibaculum</taxon>
    </lineage>
</organism>
<dbReference type="GO" id="GO:0006355">
    <property type="term" value="P:regulation of DNA-templated transcription"/>
    <property type="evidence" value="ECO:0007669"/>
    <property type="project" value="InterPro"/>
</dbReference>
<evidence type="ECO:0000256" key="3">
    <source>
        <dbReference type="ARBA" id="ARBA00024867"/>
    </source>
</evidence>
<proteinExistence type="predicted"/>
<dbReference type="InterPro" id="IPR051677">
    <property type="entry name" value="AfsR-DnrI-RedD_regulator"/>
</dbReference>
<dbReference type="Gene3D" id="1.10.10.10">
    <property type="entry name" value="Winged helix-like DNA-binding domain superfamily/Winged helix DNA-binding domain"/>
    <property type="match status" value="1"/>
</dbReference>
<keyword evidence="7" id="KW-1185">Reference proteome</keyword>
<accession>A0A7I8D5H2</accession>
<dbReference type="SUPFAM" id="SSF46894">
    <property type="entry name" value="C-terminal effector domain of the bipartite response regulators"/>
    <property type="match status" value="1"/>
</dbReference>
<dbReference type="InterPro" id="IPR011006">
    <property type="entry name" value="CheY-like_superfamily"/>
</dbReference>
<dbReference type="RefSeq" id="WP_090267154.1">
    <property type="nucleotide sequence ID" value="NZ_AP023321.1"/>
</dbReference>
<dbReference type="EMBL" id="AP023321">
    <property type="protein sequence ID" value="BCI60699.1"/>
    <property type="molecule type" value="Genomic_DNA"/>
</dbReference>
<dbReference type="KEGG" id="sman:C12CBH8_13380"/>
<keyword evidence="2" id="KW-0238">DNA-binding</keyword>
<dbReference type="InterPro" id="IPR016032">
    <property type="entry name" value="Sig_transdc_resp-reg_C-effctor"/>
</dbReference>
<dbReference type="PANTHER" id="PTHR35807">
    <property type="entry name" value="TRANSCRIPTIONAL REGULATOR REDD-RELATED"/>
    <property type="match status" value="1"/>
</dbReference>
<evidence type="ECO:0000256" key="1">
    <source>
        <dbReference type="ARBA" id="ARBA00018672"/>
    </source>
</evidence>
<gene>
    <name evidence="6" type="ORF">C12CBH8_13380</name>
</gene>
<evidence type="ECO:0000313" key="7">
    <source>
        <dbReference type="Proteomes" id="UP000593890"/>
    </source>
</evidence>
<dbReference type="AlphaFoldDB" id="A0A7I8D5H2"/>
<comment type="function">
    <text evidence="3">May play the central regulatory role in sporulation. It may be an element of the effector pathway responsible for the activation of sporulation genes in response to nutritional stress. Spo0A may act in concert with spo0H (a sigma factor) to control the expression of some genes that are critical to the sporulation process.</text>
</comment>
<dbReference type="Proteomes" id="UP000593890">
    <property type="component" value="Chromosome"/>
</dbReference>
<dbReference type="GO" id="GO:0003677">
    <property type="term" value="F:DNA binding"/>
    <property type="evidence" value="ECO:0007669"/>
    <property type="project" value="UniProtKB-KW"/>
</dbReference>
<dbReference type="Pfam" id="PF00072">
    <property type="entry name" value="Response_reg"/>
    <property type="match status" value="1"/>
</dbReference>
<dbReference type="SUPFAM" id="SSF52172">
    <property type="entry name" value="CheY-like"/>
    <property type="match status" value="1"/>
</dbReference>
<evidence type="ECO:0000256" key="4">
    <source>
        <dbReference type="PROSITE-ProRule" id="PRU00169"/>
    </source>
</evidence>
<evidence type="ECO:0000256" key="2">
    <source>
        <dbReference type="ARBA" id="ARBA00023125"/>
    </source>
</evidence>
<feature type="domain" description="Response regulatory" evidence="5">
    <location>
        <begin position="2"/>
        <end position="116"/>
    </location>
</feature>